<reference evidence="3" key="1">
    <citation type="journal article" date="2020" name="Stud. Mycol.">
        <title>101 Dothideomycetes genomes: a test case for predicting lifestyles and emergence of pathogens.</title>
        <authorList>
            <person name="Haridas S."/>
            <person name="Albert R."/>
            <person name="Binder M."/>
            <person name="Bloem J."/>
            <person name="Labutti K."/>
            <person name="Salamov A."/>
            <person name="Andreopoulos B."/>
            <person name="Baker S."/>
            <person name="Barry K."/>
            <person name="Bills G."/>
            <person name="Bluhm B."/>
            <person name="Cannon C."/>
            <person name="Castanera R."/>
            <person name="Culley D."/>
            <person name="Daum C."/>
            <person name="Ezra D."/>
            <person name="Gonzalez J."/>
            <person name="Henrissat B."/>
            <person name="Kuo A."/>
            <person name="Liang C."/>
            <person name="Lipzen A."/>
            <person name="Lutzoni F."/>
            <person name="Magnuson J."/>
            <person name="Mondo S."/>
            <person name="Nolan M."/>
            <person name="Ohm R."/>
            <person name="Pangilinan J."/>
            <person name="Park H.-J."/>
            <person name="Ramirez L."/>
            <person name="Alfaro M."/>
            <person name="Sun H."/>
            <person name="Tritt A."/>
            <person name="Yoshinaga Y."/>
            <person name="Zwiers L.-H."/>
            <person name="Turgeon B."/>
            <person name="Goodwin S."/>
            <person name="Spatafora J."/>
            <person name="Crous P."/>
            <person name="Grigoriev I."/>
        </authorList>
    </citation>
    <scope>NUCLEOTIDE SEQUENCE</scope>
    <source>
        <strain evidence="3">CBS 115976</strain>
    </source>
</reference>
<organism evidence="3 4">
    <name type="scientific">Microthyrium microscopicum</name>
    <dbReference type="NCBI Taxonomy" id="703497"/>
    <lineage>
        <taxon>Eukaryota</taxon>
        <taxon>Fungi</taxon>
        <taxon>Dikarya</taxon>
        <taxon>Ascomycota</taxon>
        <taxon>Pezizomycotina</taxon>
        <taxon>Dothideomycetes</taxon>
        <taxon>Dothideomycetes incertae sedis</taxon>
        <taxon>Microthyriales</taxon>
        <taxon>Microthyriaceae</taxon>
        <taxon>Microthyrium</taxon>
    </lineage>
</organism>
<proteinExistence type="predicted"/>
<evidence type="ECO:0000259" key="2">
    <source>
        <dbReference type="Pfam" id="PF26640"/>
    </source>
</evidence>
<accession>A0A6A6ULD3</accession>
<feature type="domain" description="DUF8212" evidence="2">
    <location>
        <begin position="274"/>
        <end position="296"/>
    </location>
</feature>
<sequence>MVLREPISTTYHRQHNIKKTYPFLTNTTAKPRHPSYAITTHPDHQLFTPVMKLINTTTLQITEFFDRNVPPYAILSHTWITDQEVTYQELLASTATHKTGYRKIQQCCAQALTDNLHWAWVDTCCIDKSSSAELTESINSMFRYYAEAQICYAYLADVQESGDMVVLEDALEQSRWFTRGWTLQELLAPQKLLFYSRDWKALGGREKWRHHIAHITKIHEEALRGGAVACREFSIAQKMSWASGRQSTRDEDNAYSLLGLFDVQMPLLYGEGTKAFIRLQEEIMKSSDDQSIFAWEYD</sequence>
<dbReference type="PANTHER" id="PTHR10622:SF10">
    <property type="entry name" value="HET DOMAIN-CONTAINING PROTEIN"/>
    <property type="match status" value="1"/>
</dbReference>
<feature type="non-terminal residue" evidence="3">
    <location>
        <position position="298"/>
    </location>
</feature>
<dbReference type="Pfam" id="PF26640">
    <property type="entry name" value="DUF8212"/>
    <property type="match status" value="1"/>
</dbReference>
<evidence type="ECO:0000313" key="3">
    <source>
        <dbReference type="EMBL" id="KAF2673052.1"/>
    </source>
</evidence>
<gene>
    <name evidence="3" type="ORF">BT63DRAFT_445501</name>
</gene>
<dbReference type="PANTHER" id="PTHR10622">
    <property type="entry name" value="HET DOMAIN-CONTAINING PROTEIN"/>
    <property type="match status" value="1"/>
</dbReference>
<dbReference type="Proteomes" id="UP000799302">
    <property type="component" value="Unassembled WGS sequence"/>
</dbReference>
<dbReference type="Pfam" id="PF06985">
    <property type="entry name" value="HET"/>
    <property type="match status" value="1"/>
</dbReference>
<dbReference type="InterPro" id="IPR058525">
    <property type="entry name" value="DUF8212"/>
</dbReference>
<feature type="domain" description="Heterokaryon incompatibility" evidence="1">
    <location>
        <begin position="72"/>
        <end position="162"/>
    </location>
</feature>
<evidence type="ECO:0000313" key="4">
    <source>
        <dbReference type="Proteomes" id="UP000799302"/>
    </source>
</evidence>
<dbReference type="EMBL" id="MU004231">
    <property type="protein sequence ID" value="KAF2673052.1"/>
    <property type="molecule type" value="Genomic_DNA"/>
</dbReference>
<dbReference type="AlphaFoldDB" id="A0A6A6ULD3"/>
<evidence type="ECO:0000259" key="1">
    <source>
        <dbReference type="Pfam" id="PF06985"/>
    </source>
</evidence>
<protein>
    <submittedName>
        <fullName evidence="3">HET-domain-containing protein</fullName>
    </submittedName>
</protein>
<name>A0A6A6ULD3_9PEZI</name>
<dbReference type="InterPro" id="IPR010730">
    <property type="entry name" value="HET"/>
</dbReference>
<dbReference type="OrthoDB" id="20872at2759"/>
<keyword evidence="4" id="KW-1185">Reference proteome</keyword>